<organism evidence="2 3">
    <name type="scientific">Akkermansia biwaensis</name>
    <dbReference type="NCBI Taxonomy" id="2946555"/>
    <lineage>
        <taxon>Bacteria</taxon>
        <taxon>Pseudomonadati</taxon>
        <taxon>Verrucomicrobiota</taxon>
        <taxon>Verrucomicrobiia</taxon>
        <taxon>Verrucomicrobiales</taxon>
        <taxon>Akkermansiaceae</taxon>
        <taxon>Akkermansia</taxon>
    </lineage>
</organism>
<evidence type="ECO:0000256" key="1">
    <source>
        <dbReference type="SAM" id="MobiDB-lite"/>
    </source>
</evidence>
<accession>A0ABM7ZJB4</accession>
<feature type="region of interest" description="Disordered" evidence="1">
    <location>
        <begin position="96"/>
        <end position="171"/>
    </location>
</feature>
<evidence type="ECO:0000313" key="2">
    <source>
        <dbReference type="EMBL" id="BDL44855.1"/>
    </source>
</evidence>
<dbReference type="RefSeq" id="WP_215435120.1">
    <property type="nucleotide sequence ID" value="NZ_AP025943.1"/>
</dbReference>
<dbReference type="Proteomes" id="UP001062263">
    <property type="component" value="Chromosome"/>
</dbReference>
<sequence length="507" mass="56785">MPSLPEDTVACSCPACGNLFAVKTSFLGQQVKCPICGNPVTAAQDDEKRDKEEECLPCRCNICSNPFAVKLSCLGCQVRCPVCNSIVTATWDVKRPETVSEATRETGTTPSGPEKEEEKRSRPPVSEYLPSPQKKVDIRDLPRFAETPHAPERNTTKIRKRRERKEEAPAIATAGTSALAEELPEYNLPSGGTAGEERKTTWPAWLFVSGLVLAVLGVFMFLRGNDLEAEGGKILDISEKFVDHEADFSTEADDAMMQALREKAEQYQTAFLHRREEDREAESVARHITAAMNELALYCMAGSDEERLNYVISPAATRPKMAHWAKYAHYKDYLPHEPGKSSKNGDLLQIPVLMDDNTMRAAVFLYDHDSKKWQLDWEAWEGYSPLFPAELKKKRPSSPVPVRVTISMSSHYAAPFLEESAPESYRHTAYIAFTLEFPNGERLNAYVDRYSPLALELTKLLYNGAVRACVSIHYPADLPGSQSVIIDRLEFPGWMSETTRKLLPKNN</sequence>
<name>A0ABM7ZJB4_9BACT</name>
<reference evidence="2" key="1">
    <citation type="submission" date="2022-06" db="EMBL/GenBank/DDBJ databases">
        <title>Akkermansia biwalacus sp. nov., an anaerobic mucin-degrading bacterium isolated from human intestine.</title>
        <authorList>
            <person name="Kobayashi Y."/>
            <person name="Inoue S."/>
            <person name="Kawahara T."/>
            <person name="Kohda N."/>
        </authorList>
    </citation>
    <scope>NUCLEOTIDE SEQUENCE</scope>
    <source>
        <strain evidence="2">WON2089</strain>
    </source>
</reference>
<dbReference type="EMBL" id="AP025943">
    <property type="protein sequence ID" value="BDL44855.1"/>
    <property type="molecule type" value="Genomic_DNA"/>
</dbReference>
<protein>
    <submittedName>
        <fullName evidence="2">Uncharacterized protein</fullName>
    </submittedName>
</protein>
<keyword evidence="3" id="KW-1185">Reference proteome</keyword>
<feature type="compositionally biased region" description="Basic and acidic residues" evidence="1">
    <location>
        <begin position="134"/>
        <end position="143"/>
    </location>
</feature>
<evidence type="ECO:0000313" key="3">
    <source>
        <dbReference type="Proteomes" id="UP001062263"/>
    </source>
</evidence>
<gene>
    <name evidence="2" type="ORF">Abiwalacus_24290</name>
</gene>
<proteinExistence type="predicted"/>